<proteinExistence type="inferred from homology"/>
<evidence type="ECO:0000256" key="1">
    <source>
        <dbReference type="ARBA" id="ARBA00004786"/>
    </source>
</evidence>
<dbReference type="Proteomes" id="UP000663992">
    <property type="component" value="Unassembled WGS sequence"/>
</dbReference>
<feature type="domain" description="Proline dehydrogenase" evidence="7">
    <location>
        <begin position="183"/>
        <end position="471"/>
    </location>
</feature>
<evidence type="ECO:0000256" key="2">
    <source>
        <dbReference type="ARBA" id="ARBA00023002"/>
    </source>
</evidence>
<dbReference type="Gene3D" id="3.40.309.10">
    <property type="entry name" value="Aldehyde Dehydrogenase, Chain A, domain 2"/>
    <property type="match status" value="1"/>
</dbReference>
<dbReference type="GO" id="GO:0004657">
    <property type="term" value="F:proline dehydrogenase activity"/>
    <property type="evidence" value="ECO:0007669"/>
    <property type="project" value="UniProtKB-EC"/>
</dbReference>
<dbReference type="RefSeq" id="WP_206594339.1">
    <property type="nucleotide sequence ID" value="NZ_JAFKCS010000010.1"/>
</dbReference>
<feature type="domain" description="Proline dehydrogenase PutA" evidence="8">
    <location>
        <begin position="65"/>
        <end position="173"/>
    </location>
</feature>
<dbReference type="InterPro" id="IPR050485">
    <property type="entry name" value="Proline_metab_enzyme"/>
</dbReference>
<evidence type="ECO:0000256" key="3">
    <source>
        <dbReference type="ARBA" id="ARBA00023027"/>
    </source>
</evidence>
<dbReference type="PIRSF" id="PIRSF000197">
    <property type="entry name" value="Bifunct_PutA"/>
    <property type="match status" value="1"/>
</dbReference>
<dbReference type="Pfam" id="PF14850">
    <property type="entry name" value="Pro_dh-DNA_bdg"/>
    <property type="match status" value="1"/>
</dbReference>
<evidence type="ECO:0000259" key="7">
    <source>
        <dbReference type="Pfam" id="PF01619"/>
    </source>
</evidence>
<dbReference type="SUPFAM" id="SSF81935">
    <property type="entry name" value="N-terminal domain of bifunctional PutA protein"/>
    <property type="match status" value="1"/>
</dbReference>
<evidence type="ECO:0000259" key="6">
    <source>
        <dbReference type="Pfam" id="PF00171"/>
    </source>
</evidence>
<dbReference type="EC" id="1.5.5.2" evidence="5"/>
<dbReference type="CDD" id="cd07125">
    <property type="entry name" value="ALDH_PutA-P5CDH"/>
    <property type="match status" value="1"/>
</dbReference>
<evidence type="ECO:0000313" key="10">
    <source>
        <dbReference type="EMBL" id="MBN7820499.1"/>
    </source>
</evidence>
<keyword evidence="5" id="KW-0238">DNA-binding</keyword>
<keyword evidence="3 5" id="KW-0520">NAD</keyword>
<keyword evidence="5" id="KW-0274">FAD</keyword>
<dbReference type="PROSITE" id="PS00070">
    <property type="entry name" value="ALDEHYDE_DEHYDR_CYS"/>
    <property type="match status" value="1"/>
</dbReference>
<accession>A0ABS3CVE6</accession>
<evidence type="ECO:0000259" key="9">
    <source>
        <dbReference type="Pfam" id="PF18327"/>
    </source>
</evidence>
<keyword evidence="5" id="KW-0642">Proline metabolism</keyword>
<reference evidence="10 11" key="1">
    <citation type="submission" date="2021-03" db="EMBL/GenBank/DDBJ databases">
        <title>novel species isolated from a fishpond in China.</title>
        <authorList>
            <person name="Lu H."/>
            <person name="Cai Z."/>
        </authorList>
    </citation>
    <scope>NUCLEOTIDE SEQUENCE [LARGE SCALE GENOMIC DNA]</scope>
    <source>
        <strain evidence="10 11">Y57</strain>
    </source>
</reference>
<keyword evidence="11" id="KW-1185">Reference proteome</keyword>
<evidence type="ECO:0000256" key="4">
    <source>
        <dbReference type="ARBA" id="ARBA00048142"/>
    </source>
</evidence>
<feature type="domain" description="Aldehyde dehydrogenase" evidence="6">
    <location>
        <begin position="556"/>
        <end position="995"/>
    </location>
</feature>
<gene>
    <name evidence="10" type="primary">putA</name>
    <name evidence="10" type="ORF">J0A65_11525</name>
</gene>
<comment type="catalytic activity">
    <reaction evidence="4 5">
        <text>L-glutamate 5-semialdehyde + NAD(+) + H2O = L-glutamate + NADH + 2 H(+)</text>
        <dbReference type="Rhea" id="RHEA:30235"/>
        <dbReference type="ChEBI" id="CHEBI:15377"/>
        <dbReference type="ChEBI" id="CHEBI:15378"/>
        <dbReference type="ChEBI" id="CHEBI:29985"/>
        <dbReference type="ChEBI" id="CHEBI:57540"/>
        <dbReference type="ChEBI" id="CHEBI:57945"/>
        <dbReference type="ChEBI" id="CHEBI:58066"/>
        <dbReference type="EC" id="1.2.1.88"/>
    </reaction>
</comment>
<dbReference type="PANTHER" id="PTHR42862">
    <property type="entry name" value="DELTA-1-PYRROLINE-5-CARBOXYLATE DEHYDROGENASE 1, ISOFORM A-RELATED"/>
    <property type="match status" value="1"/>
</dbReference>
<evidence type="ECO:0000313" key="11">
    <source>
        <dbReference type="Proteomes" id="UP000663992"/>
    </source>
</evidence>
<dbReference type="Gene3D" id="3.20.20.220">
    <property type="match status" value="1"/>
</dbReference>
<dbReference type="InterPro" id="IPR015590">
    <property type="entry name" value="Aldehyde_DH_dom"/>
</dbReference>
<keyword evidence="5" id="KW-0285">Flavoprotein</keyword>
<dbReference type="InterPro" id="IPR005933">
    <property type="entry name" value="PutA_C"/>
</dbReference>
<organism evidence="10 11">
    <name type="scientific">Bowmanella yangjiangensis</name>
    <dbReference type="NCBI Taxonomy" id="2811230"/>
    <lineage>
        <taxon>Bacteria</taxon>
        <taxon>Pseudomonadati</taxon>
        <taxon>Pseudomonadota</taxon>
        <taxon>Gammaproteobacteria</taxon>
        <taxon>Alteromonadales</taxon>
        <taxon>Alteromonadaceae</taxon>
        <taxon>Bowmanella</taxon>
    </lineage>
</organism>
<dbReference type="SUPFAM" id="SSF51730">
    <property type="entry name" value="FAD-linked oxidoreductase"/>
    <property type="match status" value="1"/>
</dbReference>
<keyword evidence="5" id="KW-0805">Transcription regulation</keyword>
<dbReference type="InterPro" id="IPR016160">
    <property type="entry name" value="Ald_DH_CS_CYS"/>
</dbReference>
<dbReference type="Pfam" id="PF01619">
    <property type="entry name" value="Pro_dh"/>
    <property type="match status" value="1"/>
</dbReference>
<dbReference type="InterPro" id="IPR024082">
    <property type="entry name" value="PRODH_PutA_dom_II"/>
</dbReference>
<comment type="function">
    <text evidence="5">Oxidizes proline to glutamate for use as a carbon and nitrogen source.</text>
</comment>
<dbReference type="Gene3D" id="3.40.605.10">
    <property type="entry name" value="Aldehyde Dehydrogenase, Chain A, domain 1"/>
    <property type="match status" value="1"/>
</dbReference>
<keyword evidence="5" id="KW-0678">Repressor</keyword>
<dbReference type="Pfam" id="PF18327">
    <property type="entry name" value="PRODH"/>
    <property type="match status" value="1"/>
</dbReference>
<protein>
    <recommendedName>
        <fullName evidence="5">Bifunctional protein PutA</fullName>
    </recommendedName>
    <domain>
        <recommendedName>
            <fullName evidence="5">Proline dehydrogenase</fullName>
            <ecNumber evidence="5">1.5.5.2</ecNumber>
        </recommendedName>
        <alternativeName>
            <fullName evidence="5">Proline oxidase</fullName>
        </alternativeName>
    </domain>
    <domain>
        <recommendedName>
            <fullName evidence="5">Delta-1-pyrroline-5-carboxylate dehydrogenase</fullName>
            <shortName evidence="5">P5C dehydrogenase</shortName>
            <ecNumber evidence="5">1.2.1.88</ecNumber>
        </recommendedName>
        <alternativeName>
            <fullName evidence="5">L-glutamate gamma-semialdehyde dehydrogenase</fullName>
        </alternativeName>
    </domain>
</protein>
<dbReference type="Pfam" id="PF00171">
    <property type="entry name" value="Aldedh"/>
    <property type="match status" value="1"/>
</dbReference>
<feature type="domain" description="Proline utilization A proline dehydrogenase N-terminal" evidence="9">
    <location>
        <begin position="13"/>
        <end position="56"/>
    </location>
</feature>
<dbReference type="Gene3D" id="1.20.5.460">
    <property type="entry name" value="Single helix bin"/>
    <property type="match status" value="1"/>
</dbReference>
<keyword evidence="5" id="KW-0804">Transcription</keyword>
<keyword evidence="2 5" id="KW-0560">Oxidoreductase</keyword>
<dbReference type="InterPro" id="IPR041349">
    <property type="entry name" value="PRODH"/>
</dbReference>
<comment type="similarity">
    <text evidence="5">In the N-terminal section; belongs to the proline dehydrogenase family.</text>
</comment>
<comment type="similarity">
    <text evidence="5">In the C-terminal section; belongs to the aldehyde dehydrogenase family.</text>
</comment>
<name>A0ABS3CVE6_9ALTE</name>
<evidence type="ECO:0000259" key="8">
    <source>
        <dbReference type="Pfam" id="PF14850"/>
    </source>
</evidence>
<dbReference type="InterPro" id="IPR029041">
    <property type="entry name" value="FAD-linked_oxidoreductase-like"/>
</dbReference>
<dbReference type="NCBIfam" id="NF008869">
    <property type="entry name" value="PRK11904.1"/>
    <property type="match status" value="1"/>
</dbReference>
<comment type="cofactor">
    <cofactor evidence="5">
        <name>FAD</name>
        <dbReference type="ChEBI" id="CHEBI:57692"/>
    </cofactor>
</comment>
<evidence type="ECO:0000256" key="5">
    <source>
        <dbReference type="PIRNR" id="PIRNR000197"/>
    </source>
</evidence>
<dbReference type="EMBL" id="JAFKCS010000010">
    <property type="protein sequence ID" value="MBN7820499.1"/>
    <property type="molecule type" value="Genomic_DNA"/>
</dbReference>
<comment type="pathway">
    <text evidence="1 5">Amino-acid degradation; L-proline degradation into L-glutamate; L-glutamate from L-proline: step 2/2.</text>
</comment>
<dbReference type="SUPFAM" id="SSF53720">
    <property type="entry name" value="ALDH-like"/>
    <property type="match status" value="1"/>
</dbReference>
<dbReference type="PANTHER" id="PTHR42862:SF1">
    <property type="entry name" value="DELTA-1-PYRROLINE-5-CARBOXYLATE DEHYDROGENASE 2, ISOFORM A-RELATED"/>
    <property type="match status" value="1"/>
</dbReference>
<comment type="catalytic activity">
    <reaction evidence="5">
        <text>L-proline + a quinone = (S)-1-pyrroline-5-carboxylate + a quinol + H(+)</text>
        <dbReference type="Rhea" id="RHEA:23784"/>
        <dbReference type="ChEBI" id="CHEBI:15378"/>
        <dbReference type="ChEBI" id="CHEBI:17388"/>
        <dbReference type="ChEBI" id="CHEBI:24646"/>
        <dbReference type="ChEBI" id="CHEBI:60039"/>
        <dbReference type="ChEBI" id="CHEBI:132124"/>
        <dbReference type="EC" id="1.5.5.2"/>
    </reaction>
</comment>
<sequence length="1245" mass="136432">MLFSAPFPPVCERRQLIRDHFHCDEADLVSELIPLARLDDSAKASAKCQAHQLVKQMQQAAAGLMESLLQEYALSSEEGVILMCLAEALLRIPDKATRDALIAEKLGQGNWQAHLGNSASGFVNLSSLGLLTGKKMLNEKRSEALFNRMLKRLGSPLVRSAMGFAMTLLGGQFVTGQSIEKARQNAQSQEQLGYRYSYDMLGEGARTQQDADRYFASYQHAIQALVGKHSDIAANPGISVKLSAIHPRYELAQKDRVMKELVPRLLNLAMLAKQQQIGLTVDAEEANRLDLSLDVIEAVFLAPELADWNGFGLAVQAYQKRALPLVKWLADLAQQAKRRLNVRLVKGAYWDSEIKLAQQQGLADYPVFTRKQSTDVSYLACARELLNAQWIYPQFATHNAYTLACILEMAQDRRNFEFQRLHGMGEAMYNDLVQSGKAHCRIYAPVGKYADLLPYLVRRLLENGANTSFVNLVQNKQLDLSCLLADPVDALVNKTHKRNPHIPLPADIYGPERPNARGLDSHNDDELIALNVNLQNWWQTQSTQALHKVDNVSDAPTLQIRNPADRRQLLATLIPHDQAGIEQAITQANAAFESWSARTADDRAEVLQAFAELLETHQDELLGLCIKEAGKTLDDAIAEVREAVDFCRYYAVQIKQYASQPELNALGTVLCISPWNFPLAIFVGQVVAALVAGNTVVAKPAEQTSLIALRATALLYTAGLTPNALQIVLAKGSLVGQVALPDPRIQAVMFTGSNPTCAHIAKQLAKRGEAIPLIAETGGQNTMIVDSTALLEQVVDDVIQSGFKSAGQRCSALRVLYVQDDIADALITMLQGAMQELRVGDPALLATDIGPLIDTKALDNLERHARRMDNEGVLLAKINPDSEMDQGYFFAPRLYEIKHISQLQEEVFGPCVHLIRFQAAKLNEVVEQINSTGFGLTAGIHSRLANRAEQLTKQIQVGNLYVNRNMVGAVVGVQPFGGRGLSGTGPKAGGPLYLSRLLRPAATGINVQTSWPDALPLDVPAPVIDKQRLLRWQATTLSVRETKLSGVLSGLLPMGEGLFIAQQQTEQRYSQARQYLAKANCLPGPTGERNELHFEPRGWLLYLYDARFDAHLQDALVSALISGNGLLIAGLGQLTGALKTLGKSELPIELTQFTPKLLTHPDIKGVICAPDGGYHTLVQQALASRAGPLLPLICEPTGLRLLQRMWLEKTITVNTTAIGGNASLMLLDDEPEHAAPPQWQAAVGV</sequence>
<dbReference type="InterPro" id="IPR016162">
    <property type="entry name" value="Ald_DH_N"/>
</dbReference>
<comment type="pathway">
    <text evidence="5">Amino-acid degradation; L-proline degradation into L-glutamate; L-glutamate from L-proline: step 1/2.</text>
</comment>
<dbReference type="InterPro" id="IPR016161">
    <property type="entry name" value="Ald_DH/histidinol_DH"/>
</dbReference>
<dbReference type="EC" id="1.2.1.88" evidence="5"/>
<comment type="caution">
    <text evidence="10">The sequence shown here is derived from an EMBL/GenBank/DDBJ whole genome shotgun (WGS) entry which is preliminary data.</text>
</comment>
<dbReference type="InterPro" id="IPR025703">
    <property type="entry name" value="Bifunct_PutA"/>
</dbReference>
<dbReference type="GO" id="GO:0003842">
    <property type="term" value="F:L-glutamate gamma-semialdehyde dehydrogenase activity"/>
    <property type="evidence" value="ECO:0007669"/>
    <property type="project" value="UniProtKB-EC"/>
</dbReference>
<dbReference type="InterPro" id="IPR002872">
    <property type="entry name" value="Proline_DH_dom"/>
</dbReference>
<dbReference type="NCBIfam" id="TIGR01238">
    <property type="entry name" value="D1pyr5carbox3"/>
    <property type="match status" value="1"/>
</dbReference>
<dbReference type="InterPro" id="IPR016163">
    <property type="entry name" value="Ald_DH_C"/>
</dbReference>
<dbReference type="InterPro" id="IPR024089">
    <property type="entry name" value="PRODH_PutA_dom_I/II"/>
</dbReference>